<evidence type="ECO:0000313" key="5">
    <source>
        <dbReference type="EMBL" id="HAE3197116.1"/>
    </source>
</evidence>
<evidence type="ECO:0000313" key="4">
    <source>
        <dbReference type="EMBL" id="ECU6930126.1"/>
    </source>
</evidence>
<organism evidence="4">
    <name type="scientific">Salmonella enterica subsp. enterica serovar Cerro</name>
    <dbReference type="NCBI Taxonomy" id="340188"/>
    <lineage>
        <taxon>Bacteria</taxon>
        <taxon>Pseudomonadati</taxon>
        <taxon>Pseudomonadota</taxon>
        <taxon>Gammaproteobacteria</taxon>
        <taxon>Enterobacterales</taxon>
        <taxon>Enterobacteriaceae</taxon>
        <taxon>Salmonella</taxon>
    </lineage>
</organism>
<dbReference type="EMBL" id="AAKQSY010000011">
    <property type="protein sequence ID" value="ECU6930126.1"/>
    <property type="molecule type" value="Genomic_DNA"/>
</dbReference>
<evidence type="ECO:0000313" key="3">
    <source>
        <dbReference type="EMBL" id="ECT9251274.1"/>
    </source>
</evidence>
<dbReference type="RefSeq" id="WP_001275767.1">
    <property type="nucleotide sequence ID" value="NZ_CP008925.1"/>
</dbReference>
<dbReference type="EMBL" id="AAKIXF010000011">
    <property type="protein sequence ID" value="ECS2243012.1"/>
    <property type="molecule type" value="Genomic_DNA"/>
</dbReference>
<evidence type="ECO:0000313" key="6">
    <source>
        <dbReference type="EMBL" id="HAE8897617.1"/>
    </source>
</evidence>
<reference evidence="1" key="4">
    <citation type="submission" date="2018-07" db="EMBL/GenBank/DDBJ databases">
        <authorList>
            <consortium name="NARMS: The National Antimicrobial Resistance Monitoring System"/>
        </authorList>
    </citation>
    <scope>NUCLEOTIDE SEQUENCE</scope>
    <source>
        <strain evidence="1">FSIS1503023</strain>
        <strain evidence="2">FSIS1607449</strain>
        <strain evidence="3">FSIS1702211</strain>
    </source>
</reference>
<name>A0A2T9Q6B3_SALET</name>
<dbReference type="EMBL" id="DAAROJ010000031">
    <property type="protein sequence ID" value="HAE3197116.1"/>
    <property type="molecule type" value="Genomic_DNA"/>
</dbReference>
<reference evidence="4" key="2">
    <citation type="submission" date="2018-07" db="EMBL/GenBank/DDBJ databases">
        <authorList>
            <consortium name="PulseNet: The National Subtyping Network for Foodborne Disease Surveillance"/>
            <person name="Tarr C.L."/>
            <person name="Trees E."/>
            <person name="Katz L.S."/>
            <person name="Carleton-Romer H.A."/>
            <person name="Stroika S."/>
            <person name="Kucerova Z."/>
            <person name="Roache K.F."/>
            <person name="Sabol A.L."/>
            <person name="Besser J."/>
            <person name="Gerner-Smidt P."/>
        </authorList>
    </citation>
    <scope>NUCLEOTIDE SEQUENCE</scope>
    <source>
        <strain evidence="4">PNUSAS002073</strain>
    </source>
</reference>
<dbReference type="Proteomes" id="UP000839902">
    <property type="component" value="Unassembled WGS sequence"/>
</dbReference>
<evidence type="ECO:0000313" key="8">
    <source>
        <dbReference type="Proteomes" id="UP000323452"/>
    </source>
</evidence>
<dbReference type="AlphaFoldDB" id="A0A2T9Q6B3"/>
<dbReference type="Proteomes" id="UP000323452">
    <property type="component" value="Unassembled WGS sequence"/>
</dbReference>
<dbReference type="EMBL" id="DAATOQ010000041">
    <property type="protein sequence ID" value="HAE8897617.1"/>
    <property type="molecule type" value="Genomic_DNA"/>
</dbReference>
<proteinExistence type="predicted"/>
<comment type="caution">
    <text evidence="4">The sequence shown here is derived from an EMBL/GenBank/DDBJ whole genome shotgun (WGS) entry which is preliminary data.</text>
</comment>
<dbReference type="EMBL" id="SRAQ01000006">
    <property type="protein sequence ID" value="KAA7284203.1"/>
    <property type="molecule type" value="Genomic_DNA"/>
</dbReference>
<reference evidence="7 8" key="5">
    <citation type="journal article" date="2019" name="Proc. Natl. Acad. Sci. U.S.A.">
        <title>Microbiome composition shapes rapid genomic adaptation of Drosophila melanogaster.</title>
        <authorList>
            <person name="Rudman S.M."/>
            <person name="Greenblum S."/>
            <person name="Hughes R.C."/>
            <person name="Rajpurohit S."/>
            <person name="Kiratli O."/>
            <person name="Lowder D.B."/>
            <person name="Lemmon S.G."/>
            <person name="Petrov D.A."/>
            <person name="Chaston J.M."/>
            <person name="Schmidt P."/>
        </authorList>
    </citation>
    <scope>NUCLEOTIDE SEQUENCE [LARGE SCALE GENOMIC DNA]</scope>
    <source>
        <strain evidence="7 8">ME2L-19-234</strain>
    </source>
</reference>
<reference evidence="7" key="6">
    <citation type="submission" date="2019-03" db="EMBL/GenBank/DDBJ databases">
        <authorList>
            <person name="Levent G."/>
            <person name="Schlochtermeier A."/>
            <person name="Ives S.E."/>
            <person name="Norman K.N."/>
            <person name="Lawhon S.D."/>
            <person name="Loneragan G.H."/>
            <person name="Anderson R.C."/>
            <person name="Scott H.M."/>
        </authorList>
    </citation>
    <scope>NUCLEOTIDE SEQUENCE</scope>
    <source>
        <strain evidence="7">ME2L-19-234</strain>
    </source>
</reference>
<accession>A0A2T9Q6B3</accession>
<evidence type="ECO:0000313" key="1">
    <source>
        <dbReference type="EMBL" id="ECS2243012.1"/>
    </source>
</evidence>
<reference evidence="5" key="3">
    <citation type="submission" date="2018-07" db="EMBL/GenBank/DDBJ databases">
        <authorList>
            <consortium name="NCBI Pathogen Detection Project"/>
        </authorList>
    </citation>
    <scope>NUCLEOTIDE SEQUENCE</scope>
    <source>
        <strain evidence="5">11-0573</strain>
        <strain evidence="6">12-0352</strain>
    </source>
</reference>
<protein>
    <submittedName>
        <fullName evidence="4">Uncharacterized protein</fullName>
    </submittedName>
</protein>
<evidence type="ECO:0000313" key="7">
    <source>
        <dbReference type="EMBL" id="KAA7284203.1"/>
    </source>
</evidence>
<sequence>MSAPLTGAGYLRPPKRSGTKEEVLARCFSAIANDDFQKPTMEDRLLELHEKEVWYANLEASFRPGWVVVGPVEPDYVDDRMRKYRGRYGQVRSD</sequence>
<dbReference type="EMBL" id="AAKOHZ010000041">
    <property type="protein sequence ID" value="ECT9251274.1"/>
    <property type="molecule type" value="Genomic_DNA"/>
</dbReference>
<evidence type="ECO:0000313" key="2">
    <source>
        <dbReference type="EMBL" id="ECS5570205.1"/>
    </source>
</evidence>
<gene>
    <name evidence="4" type="ORF">A8D33_14125</name>
    <name evidence="1" type="ORF">APX06_13505</name>
    <name evidence="2" type="ORF">BGP46_13665</name>
    <name evidence="3" type="ORF">CGD37_22555</name>
    <name evidence="7" type="ORF">E4904_10695</name>
    <name evidence="5" type="ORF">G3454_004356</name>
    <name evidence="6" type="ORF">G4Y54_004161</name>
</gene>
<reference evidence="5" key="1">
    <citation type="journal article" date="2018" name="Genome Biol.">
        <title>SKESA: strategic k-mer extension for scrupulous assemblies.</title>
        <authorList>
            <person name="Souvorov A."/>
            <person name="Agarwala R."/>
            <person name="Lipman D.J."/>
        </authorList>
    </citation>
    <scope>NUCLEOTIDE SEQUENCE</scope>
    <source>
        <strain evidence="5">11-0573</strain>
        <strain evidence="6">12-0352</strain>
    </source>
</reference>
<dbReference type="EMBL" id="AAKJYZ010000010">
    <property type="protein sequence ID" value="ECS5570205.1"/>
    <property type="molecule type" value="Genomic_DNA"/>
</dbReference>